<comment type="cofactor">
    <cofactor evidence="3">
        <name>FMN</name>
        <dbReference type="ChEBI" id="CHEBI:58210"/>
    </cofactor>
    <text evidence="3">Binds 1 FMN per subunit.</text>
</comment>
<accession>A0A318KL47</accession>
<feature type="region of interest" description="Phosphopantothenate--cysteine ligase" evidence="3">
    <location>
        <begin position="188"/>
        <end position="396"/>
    </location>
</feature>
<dbReference type="Pfam" id="PF04127">
    <property type="entry name" value="DFP"/>
    <property type="match status" value="1"/>
</dbReference>
<name>A0A318KL47_9FIRM</name>
<dbReference type="GO" id="GO:0015937">
    <property type="term" value="P:coenzyme A biosynthetic process"/>
    <property type="evidence" value="ECO:0007669"/>
    <property type="project" value="UniProtKB-UniRule"/>
</dbReference>
<feature type="active site" description="Proton donor" evidence="3">
    <location>
        <position position="155"/>
    </location>
</feature>
<dbReference type="UniPathway" id="UPA00241">
    <property type="reaction ID" value="UER00353"/>
</dbReference>
<evidence type="ECO:0000313" key="7">
    <source>
        <dbReference type="EMBL" id="PXX78190.1"/>
    </source>
</evidence>
<dbReference type="EC" id="6.3.2.5" evidence="3"/>
<proteinExistence type="inferred from homology"/>
<comment type="pathway">
    <text evidence="3 4">Cofactor biosynthesis; coenzyme A biosynthesis; CoA from (R)-pantothenate: step 2/5.</text>
</comment>
<feature type="binding site" evidence="3">
    <location>
        <position position="334"/>
    </location>
    <ligand>
        <name>CTP</name>
        <dbReference type="ChEBI" id="CHEBI:37563"/>
    </ligand>
</feature>
<organism evidence="7 8">
    <name type="scientific">Dielma fastidiosa</name>
    <dbReference type="NCBI Taxonomy" id="1034346"/>
    <lineage>
        <taxon>Bacteria</taxon>
        <taxon>Bacillati</taxon>
        <taxon>Bacillota</taxon>
        <taxon>Erysipelotrichia</taxon>
        <taxon>Erysipelotrichales</taxon>
        <taxon>Erysipelotrichaceae</taxon>
        <taxon>Dielma</taxon>
    </lineage>
</organism>
<dbReference type="InterPro" id="IPR003382">
    <property type="entry name" value="Flavoprotein"/>
</dbReference>
<feature type="binding site" evidence="3">
    <location>
        <position position="320"/>
    </location>
    <ligand>
        <name>CTP</name>
        <dbReference type="ChEBI" id="CHEBI:37563"/>
    </ligand>
</feature>
<comment type="function">
    <text evidence="3">Catalyzes two sequential steps in the biosynthesis of coenzyme A. In the first step cysteine is conjugated to 4'-phosphopantothenate to form 4-phosphopantothenoylcysteine. In the second step the latter compound is decarboxylated to form 4'-phosphopantotheine.</text>
</comment>
<keyword evidence="2 3" id="KW-0456">Lyase</keyword>
<dbReference type="EC" id="4.1.1.36" evidence="3"/>
<comment type="caution">
    <text evidence="7">The sequence shown here is derived from an EMBL/GenBank/DDBJ whole genome shotgun (WGS) entry which is preliminary data.</text>
</comment>
<feature type="binding site" evidence="3">
    <location>
        <position position="276"/>
    </location>
    <ligand>
        <name>CTP</name>
        <dbReference type="ChEBI" id="CHEBI:37563"/>
    </ligand>
</feature>
<dbReference type="EMBL" id="QJKH01000008">
    <property type="protein sequence ID" value="PXX78190.1"/>
    <property type="molecule type" value="Genomic_DNA"/>
</dbReference>
<dbReference type="InterPro" id="IPR007085">
    <property type="entry name" value="DNA/pantothenate-metab_flavo_C"/>
</dbReference>
<keyword evidence="3 4" id="KW-0436">Ligase</keyword>
<dbReference type="HAMAP" id="MF_02225">
    <property type="entry name" value="CoaBC"/>
    <property type="match status" value="1"/>
</dbReference>
<keyword evidence="8" id="KW-1185">Reference proteome</keyword>
<evidence type="ECO:0000259" key="5">
    <source>
        <dbReference type="Pfam" id="PF02441"/>
    </source>
</evidence>
<dbReference type="PANTHER" id="PTHR14359">
    <property type="entry name" value="HOMO-OLIGOMERIC FLAVIN CONTAINING CYS DECARBOXYLASE FAMILY"/>
    <property type="match status" value="1"/>
</dbReference>
<keyword evidence="1 3" id="KW-0210">Decarboxylase</keyword>
<evidence type="ECO:0000256" key="3">
    <source>
        <dbReference type="HAMAP-Rule" id="MF_02225"/>
    </source>
</evidence>
<evidence type="ECO:0000313" key="8">
    <source>
        <dbReference type="Proteomes" id="UP000247612"/>
    </source>
</evidence>
<dbReference type="InterPro" id="IPR035929">
    <property type="entry name" value="CoaB-like_sf"/>
</dbReference>
<dbReference type="Gene3D" id="3.40.50.1950">
    <property type="entry name" value="Flavin prenyltransferase-like"/>
    <property type="match status" value="1"/>
</dbReference>
<dbReference type="AlphaFoldDB" id="A0A318KL47"/>
<dbReference type="InterPro" id="IPR005252">
    <property type="entry name" value="CoaBC"/>
</dbReference>
<dbReference type="GO" id="GO:0004632">
    <property type="term" value="F:phosphopantothenate--cysteine ligase activity"/>
    <property type="evidence" value="ECO:0007669"/>
    <property type="project" value="UniProtKB-UniRule"/>
</dbReference>
<dbReference type="InterPro" id="IPR036551">
    <property type="entry name" value="Flavin_trans-like"/>
</dbReference>
<keyword evidence="3 4" id="KW-0285">Flavoprotein</keyword>
<evidence type="ECO:0000256" key="4">
    <source>
        <dbReference type="RuleBase" id="RU364078"/>
    </source>
</evidence>
<evidence type="ECO:0000259" key="6">
    <source>
        <dbReference type="Pfam" id="PF04127"/>
    </source>
</evidence>
<dbReference type="GO" id="GO:0004633">
    <property type="term" value="F:phosphopantothenoylcysteine decarboxylase activity"/>
    <property type="evidence" value="ECO:0007669"/>
    <property type="project" value="UniProtKB-UniRule"/>
</dbReference>
<comment type="cofactor">
    <cofactor evidence="3">
        <name>Mg(2+)</name>
        <dbReference type="ChEBI" id="CHEBI:18420"/>
    </cofactor>
</comment>
<dbReference type="GO" id="GO:0046872">
    <property type="term" value="F:metal ion binding"/>
    <property type="evidence" value="ECO:0007669"/>
    <property type="project" value="UniProtKB-KW"/>
</dbReference>
<protein>
    <recommendedName>
        <fullName evidence="3">Coenzyme A biosynthesis bifunctional protein CoaBC</fullName>
    </recommendedName>
    <alternativeName>
        <fullName evidence="3">DNA/pantothenate metabolism flavoprotein</fullName>
    </alternativeName>
    <alternativeName>
        <fullName evidence="3">Phosphopantothenoylcysteine synthetase/decarboxylase</fullName>
        <shortName evidence="3">PPCS-PPCDC</shortName>
    </alternativeName>
    <domain>
        <recommendedName>
            <fullName evidence="3">Phosphopantothenoylcysteine decarboxylase</fullName>
            <shortName evidence="3">PPC decarboxylase</shortName>
            <shortName evidence="3">PPC-DC</shortName>
            <ecNumber evidence="3">4.1.1.36</ecNumber>
        </recommendedName>
        <alternativeName>
            <fullName evidence="3">CoaC</fullName>
        </alternativeName>
    </domain>
    <domain>
        <recommendedName>
            <fullName evidence="3">Phosphopantothenate--cysteine ligase</fullName>
            <ecNumber evidence="3">6.3.2.5</ecNumber>
        </recommendedName>
        <alternativeName>
            <fullName evidence="3">CoaB</fullName>
        </alternativeName>
        <alternativeName>
            <fullName evidence="3">Phosphopantothenoylcysteine synthetase</fullName>
            <shortName evidence="3">PPC synthetase</shortName>
            <shortName evidence="3">PPC-S</shortName>
        </alternativeName>
    </domain>
</protein>
<comment type="catalytic activity">
    <reaction evidence="3 4">
        <text>N-[(R)-4-phosphopantothenoyl]-L-cysteine + H(+) = (R)-4'-phosphopantetheine + CO2</text>
        <dbReference type="Rhea" id="RHEA:16793"/>
        <dbReference type="ChEBI" id="CHEBI:15378"/>
        <dbReference type="ChEBI" id="CHEBI:16526"/>
        <dbReference type="ChEBI" id="CHEBI:59458"/>
        <dbReference type="ChEBI" id="CHEBI:61723"/>
        <dbReference type="EC" id="4.1.1.36"/>
    </reaction>
</comment>
<dbReference type="GO" id="GO:0015941">
    <property type="term" value="P:pantothenate catabolic process"/>
    <property type="evidence" value="ECO:0007669"/>
    <property type="project" value="InterPro"/>
</dbReference>
<keyword evidence="3" id="KW-0460">Magnesium</keyword>
<feature type="binding site" evidence="3">
    <location>
        <position position="338"/>
    </location>
    <ligand>
        <name>CTP</name>
        <dbReference type="ChEBI" id="CHEBI:37563"/>
    </ligand>
</feature>
<comment type="similarity">
    <text evidence="3 4">In the C-terminal section; belongs to the PPC synthetase family.</text>
</comment>
<feature type="binding site" evidence="3">
    <location>
        <position position="286"/>
    </location>
    <ligand>
        <name>CTP</name>
        <dbReference type="ChEBI" id="CHEBI:37563"/>
    </ligand>
</feature>
<dbReference type="SUPFAM" id="SSF52507">
    <property type="entry name" value="Homo-oligomeric flavin-containing Cys decarboxylases, HFCD"/>
    <property type="match status" value="1"/>
</dbReference>
<dbReference type="Gene3D" id="3.40.50.10300">
    <property type="entry name" value="CoaB-like"/>
    <property type="match status" value="1"/>
</dbReference>
<comment type="function">
    <text evidence="4">Catalyzes two steps in the biosynthesis of coenzyme A. In the first step cysteine is conjugated to 4'-phosphopantothenate to form 4-phosphopantothenoylcysteine, in the latter compound is decarboxylated to form 4'-phosphopantotheine.</text>
</comment>
<keyword evidence="3" id="KW-0511">Multifunctional enzyme</keyword>
<feature type="domain" description="Flavoprotein" evidence="5">
    <location>
        <begin position="5"/>
        <end position="138"/>
    </location>
</feature>
<dbReference type="SUPFAM" id="SSF102645">
    <property type="entry name" value="CoaB-like"/>
    <property type="match status" value="1"/>
</dbReference>
<dbReference type="NCBIfam" id="TIGR00521">
    <property type="entry name" value="coaBC_dfp"/>
    <property type="match status" value="1"/>
</dbReference>
<evidence type="ECO:0000256" key="2">
    <source>
        <dbReference type="ARBA" id="ARBA00023239"/>
    </source>
</evidence>
<comment type="pathway">
    <text evidence="3 4">Cofactor biosynthesis; coenzyme A biosynthesis; CoA from (R)-pantothenate: step 3/5.</text>
</comment>
<dbReference type="STRING" id="1034346.GCA_000313565_00480"/>
<dbReference type="PANTHER" id="PTHR14359:SF6">
    <property type="entry name" value="PHOSPHOPANTOTHENOYLCYSTEINE DECARBOXYLASE"/>
    <property type="match status" value="1"/>
</dbReference>
<dbReference type="GO" id="GO:0071513">
    <property type="term" value="C:phosphopantothenoylcysteine decarboxylase complex"/>
    <property type="evidence" value="ECO:0007669"/>
    <property type="project" value="TreeGrafter"/>
</dbReference>
<dbReference type="OrthoDB" id="9802554at2"/>
<feature type="domain" description="DNA/pantothenate metabolism flavoprotein C-terminal" evidence="6">
    <location>
        <begin position="183"/>
        <end position="390"/>
    </location>
</feature>
<keyword evidence="3" id="KW-0479">Metal-binding</keyword>
<dbReference type="Pfam" id="PF02441">
    <property type="entry name" value="Flavoprotein"/>
    <property type="match status" value="1"/>
</dbReference>
<comment type="catalytic activity">
    <reaction evidence="3 4">
        <text>(R)-4'-phosphopantothenate + L-cysteine + CTP = N-[(R)-4-phosphopantothenoyl]-L-cysteine + CMP + diphosphate + H(+)</text>
        <dbReference type="Rhea" id="RHEA:19397"/>
        <dbReference type="ChEBI" id="CHEBI:10986"/>
        <dbReference type="ChEBI" id="CHEBI:15378"/>
        <dbReference type="ChEBI" id="CHEBI:33019"/>
        <dbReference type="ChEBI" id="CHEBI:35235"/>
        <dbReference type="ChEBI" id="CHEBI:37563"/>
        <dbReference type="ChEBI" id="CHEBI:59458"/>
        <dbReference type="ChEBI" id="CHEBI:60377"/>
        <dbReference type="EC" id="6.3.2.5"/>
    </reaction>
</comment>
<dbReference type="RefSeq" id="WP_022936784.1">
    <property type="nucleotide sequence ID" value="NZ_CABKRQ010000001.1"/>
</dbReference>
<dbReference type="GO" id="GO:0010181">
    <property type="term" value="F:FMN binding"/>
    <property type="evidence" value="ECO:0007669"/>
    <property type="project" value="UniProtKB-UniRule"/>
</dbReference>
<dbReference type="Proteomes" id="UP000247612">
    <property type="component" value="Unassembled WGS sequence"/>
</dbReference>
<evidence type="ECO:0000256" key="1">
    <source>
        <dbReference type="ARBA" id="ARBA00022793"/>
    </source>
</evidence>
<feature type="region of interest" description="Phosphopantothenoylcysteine decarboxylase" evidence="3">
    <location>
        <begin position="1"/>
        <end position="187"/>
    </location>
</feature>
<gene>
    <name evidence="3" type="primary">coaBC</name>
    <name evidence="7" type="ORF">DES51_108117</name>
</gene>
<reference evidence="7 8" key="1">
    <citation type="submission" date="2018-05" db="EMBL/GenBank/DDBJ databases">
        <title>Genomic Encyclopedia of Type Strains, Phase IV (KMG-IV): sequencing the most valuable type-strain genomes for metagenomic binning, comparative biology and taxonomic classification.</title>
        <authorList>
            <person name="Goeker M."/>
        </authorList>
    </citation>
    <scope>NUCLEOTIDE SEQUENCE [LARGE SCALE GENOMIC DNA]</scope>
    <source>
        <strain evidence="7 8">JC118</strain>
    </source>
</reference>
<sequence>MRKCVVVGISGCVAAFKAVQLVSDLVKLDLDVEVIMTKNACEFIQPLAFEALTNHTVMVDTFDHRFEKSTQHISIAKKADCFIIAPATANVIAKIVHGQADDMLTTTFLACQCPKLIAPAMNTAMFQNPITQDNLKLAKHYGIQIIEPISGHLACGDAGMGKLADLEILKAAINQCLHSSDELAGKKVIITAGATMEAIDPVRFITNHSSGKMGCALARQAQRMGADVTLIHASMSVQPPQFIKTIHTPNAAAMAEAIKAQFDEADIVIKAAAVSDYRCAQPAQQKIKKASETLTLQLVKNEDILAWCGAHKTHQLLIGFAMETENVLANARKKRALKNCDLLVANSISESGAGFQGDTNRITILSETEEKTYDLMSKDDCAAVILKTAAAHLKEK</sequence>
<comment type="caution">
    <text evidence="3">Lacks conserved residue(s) required for the propagation of feature annotation.</text>
</comment>
<keyword evidence="3 4" id="KW-0288">FMN</keyword>
<comment type="similarity">
    <text evidence="3 4">In the N-terminal section; belongs to the HFCD (homo-oligomeric flavin containing Cys decarboxylase) superfamily.</text>
</comment>